<dbReference type="GO" id="GO:0004803">
    <property type="term" value="F:transposase activity"/>
    <property type="evidence" value="ECO:0007669"/>
    <property type="project" value="InterPro"/>
</dbReference>
<organism evidence="2 3">
    <name type="scientific">Candidatus Nitronauta litoralis</name>
    <dbReference type="NCBI Taxonomy" id="2705533"/>
    <lineage>
        <taxon>Bacteria</taxon>
        <taxon>Pseudomonadati</taxon>
        <taxon>Nitrospinota/Tectimicrobiota group</taxon>
        <taxon>Nitrospinota</taxon>
        <taxon>Nitrospinia</taxon>
        <taxon>Nitrospinales</taxon>
        <taxon>Nitrospinaceae</taxon>
        <taxon>Candidatus Nitronauta</taxon>
    </lineage>
</organism>
<dbReference type="AlphaFoldDB" id="A0A7T0BWQ1"/>
<protein>
    <submittedName>
        <fullName evidence="2">IS110 family transposase</fullName>
    </submittedName>
</protein>
<feature type="domain" description="Transposase IS110-like N-terminal" evidence="1">
    <location>
        <begin position="5"/>
        <end position="147"/>
    </location>
</feature>
<gene>
    <name evidence="2" type="ORF">G3M70_10840</name>
</gene>
<dbReference type="Pfam" id="PF01548">
    <property type="entry name" value="DEDD_Tnp_IS110"/>
    <property type="match status" value="1"/>
</dbReference>
<evidence type="ECO:0000313" key="2">
    <source>
        <dbReference type="EMBL" id="QPJ62338.1"/>
    </source>
</evidence>
<accession>A0A7T0BWQ1</accession>
<proteinExistence type="predicted"/>
<dbReference type="KEGG" id="nli:G3M70_10840"/>
<dbReference type="GO" id="GO:0006313">
    <property type="term" value="P:DNA transposition"/>
    <property type="evidence" value="ECO:0007669"/>
    <property type="project" value="InterPro"/>
</dbReference>
<dbReference type="Proteomes" id="UP000594688">
    <property type="component" value="Chromosome"/>
</dbReference>
<dbReference type="PANTHER" id="PTHR33055:SF15">
    <property type="entry name" value="TRANSPOSASE-RELATED"/>
    <property type="match status" value="1"/>
</dbReference>
<evidence type="ECO:0000313" key="3">
    <source>
        <dbReference type="Proteomes" id="UP000594688"/>
    </source>
</evidence>
<dbReference type="InterPro" id="IPR047650">
    <property type="entry name" value="Transpos_IS110"/>
</dbReference>
<dbReference type="InterPro" id="IPR002525">
    <property type="entry name" value="Transp_IS110-like_N"/>
</dbReference>
<reference evidence="2 3" key="1">
    <citation type="submission" date="2020-02" db="EMBL/GenBank/DDBJ databases">
        <title>Genomic and physiological characterization of two novel Nitrospinaceae genera.</title>
        <authorList>
            <person name="Mueller A.J."/>
            <person name="Jung M.-Y."/>
            <person name="Strachan C.R."/>
            <person name="Herbold C.W."/>
            <person name="Kirkegaard R.H."/>
            <person name="Daims H."/>
        </authorList>
    </citation>
    <scope>NUCLEOTIDE SEQUENCE [LARGE SCALE GENOMIC DNA]</scope>
    <source>
        <strain evidence="2">EB</strain>
    </source>
</reference>
<dbReference type="PANTHER" id="PTHR33055">
    <property type="entry name" value="TRANSPOSASE FOR INSERTION SEQUENCE ELEMENT IS1111A"/>
    <property type="match status" value="1"/>
</dbReference>
<evidence type="ECO:0000259" key="1">
    <source>
        <dbReference type="Pfam" id="PF01548"/>
    </source>
</evidence>
<sequence>MELYCGIDLHSNNSVIVIINEDDEVVYKMKHCNDLQEILPVLLPFRNQLKGIVVESTYNWYWLVDCLMDAGFKMHLANPSAIKQHEGLKHTDDKSDARFLAHVFRLGLLQEGYICPKEQRSVRDLLRKRSQLVRQKTANVLSIQNLFTRNTGDGIQLKEF</sequence>
<dbReference type="GO" id="GO:0003677">
    <property type="term" value="F:DNA binding"/>
    <property type="evidence" value="ECO:0007669"/>
    <property type="project" value="InterPro"/>
</dbReference>
<name>A0A7T0BWQ1_9BACT</name>
<dbReference type="EMBL" id="CP048685">
    <property type="protein sequence ID" value="QPJ62338.1"/>
    <property type="molecule type" value="Genomic_DNA"/>
</dbReference>